<dbReference type="PANTHER" id="PTHR41403">
    <property type="entry name" value="RCG43477-RELATED"/>
    <property type="match status" value="1"/>
</dbReference>
<proteinExistence type="predicted"/>
<name>A0A8C8UI36_PERMB</name>
<dbReference type="GeneTree" id="ENSGT00390000016534"/>
<feature type="region of interest" description="Disordered" evidence="1">
    <location>
        <begin position="31"/>
        <end position="52"/>
    </location>
</feature>
<dbReference type="Proteomes" id="UP000694547">
    <property type="component" value="Chromosome 1"/>
</dbReference>
<reference evidence="2" key="3">
    <citation type="submission" date="2025-09" db="UniProtKB">
        <authorList>
            <consortium name="Ensembl"/>
        </authorList>
    </citation>
    <scope>IDENTIFICATION</scope>
</reference>
<evidence type="ECO:0000256" key="1">
    <source>
        <dbReference type="SAM" id="MobiDB-lite"/>
    </source>
</evidence>
<dbReference type="InterPro" id="IPR040005">
    <property type="entry name" value="Polr1has"/>
</dbReference>
<evidence type="ECO:0000313" key="3">
    <source>
        <dbReference type="Proteomes" id="UP000694547"/>
    </source>
</evidence>
<dbReference type="Ensembl" id="ENSPEMT00000033833.1">
    <property type="protein sequence ID" value="ENSPEMP00000033198.1"/>
    <property type="gene ID" value="ENSPEMG00000025302.1"/>
</dbReference>
<reference evidence="2 3" key="1">
    <citation type="submission" date="2018-10" db="EMBL/GenBank/DDBJ databases">
        <title>Improved assembly of the deer mouse Peromyscus maniculatus genome.</title>
        <authorList>
            <person name="Lassance J.-M."/>
            <person name="Hoekstra H.E."/>
        </authorList>
    </citation>
    <scope>NUCLEOTIDE SEQUENCE [LARGE SCALE GENOMIC DNA]</scope>
</reference>
<dbReference type="PANTHER" id="PTHR41403:SF4">
    <property type="entry name" value="SIMILAR TO RIKEN CDNA 1700022C21"/>
    <property type="match status" value="1"/>
</dbReference>
<accession>A0A8C8UI36</accession>
<protein>
    <submittedName>
        <fullName evidence="2">Uncharacterized protein</fullName>
    </submittedName>
</protein>
<feature type="compositionally biased region" description="Basic and acidic residues" evidence="1">
    <location>
        <begin position="39"/>
        <end position="52"/>
    </location>
</feature>
<reference evidence="2" key="2">
    <citation type="submission" date="2025-08" db="UniProtKB">
        <authorList>
            <consortium name="Ensembl"/>
        </authorList>
    </citation>
    <scope>IDENTIFICATION</scope>
</reference>
<dbReference type="AlphaFoldDB" id="A0A8C8UI36"/>
<evidence type="ECO:0000313" key="2">
    <source>
        <dbReference type="Ensembl" id="ENSPEMP00000033198.1"/>
    </source>
</evidence>
<sequence>MSFDFRFAKADSYYYQQHQEMIKEAWNYTPDSEWNINPEEEKKSRRKTSDNEKKWDYLVSEREINHIEKHILRAERARGLRDDKYRLLPERIPSETLSPKPLIQEDEKNKNIQKTYKAVPQKPKVAWAKEQMKRHKDRMIRARELTEQKNDEKKTQKFPSHGRPLFKSRVKKEEKKEFEKVTAYPIYQPSQEKLIEVTILMEKSKVDKIQKPLHRELLSMPPFLKSQLEKKKKLKLFP</sequence>
<keyword evidence="3" id="KW-1185">Reference proteome</keyword>
<organism evidence="2 3">
    <name type="scientific">Peromyscus maniculatus bairdii</name>
    <name type="common">Prairie deer mouse</name>
    <dbReference type="NCBI Taxonomy" id="230844"/>
    <lineage>
        <taxon>Eukaryota</taxon>
        <taxon>Metazoa</taxon>
        <taxon>Chordata</taxon>
        <taxon>Craniata</taxon>
        <taxon>Vertebrata</taxon>
        <taxon>Euteleostomi</taxon>
        <taxon>Mammalia</taxon>
        <taxon>Eutheria</taxon>
        <taxon>Euarchontoglires</taxon>
        <taxon>Glires</taxon>
        <taxon>Rodentia</taxon>
        <taxon>Myomorpha</taxon>
        <taxon>Muroidea</taxon>
        <taxon>Cricetidae</taxon>
        <taxon>Neotominae</taxon>
        <taxon>Peromyscus</taxon>
    </lineage>
</organism>